<dbReference type="InterPro" id="IPR051675">
    <property type="entry name" value="Endo/Exo/Phosphatase_dom_1"/>
</dbReference>
<accession>A0A0D8Q560</accession>
<dbReference type="InterPro" id="IPR004509">
    <property type="entry name" value="Competence_ComEA_HhH"/>
</dbReference>
<evidence type="ECO:0000313" key="4">
    <source>
        <dbReference type="Proteomes" id="UP000241190"/>
    </source>
</evidence>
<evidence type="ECO:0000313" key="3">
    <source>
        <dbReference type="EMBL" id="PSW98067.1"/>
    </source>
</evidence>
<protein>
    <submittedName>
        <fullName evidence="2">ComEA family DNA-binding protein</fullName>
    </submittedName>
</protein>
<dbReference type="STRING" id="56192.UB38_07670"/>
<dbReference type="Proteomes" id="UP000241954">
    <property type="component" value="Unassembled WGS sequence"/>
</dbReference>
<gene>
    <name evidence="2" type="ORF">C9I88_04180</name>
    <name evidence="3" type="ORF">C9J52_09075</name>
</gene>
<dbReference type="Proteomes" id="UP000241190">
    <property type="component" value="Unassembled WGS sequence"/>
</dbReference>
<dbReference type="PANTHER" id="PTHR21180:SF32">
    <property type="entry name" value="ENDONUCLEASE_EXONUCLEASE_PHOSPHATASE FAMILY DOMAIN-CONTAINING PROTEIN 1"/>
    <property type="match status" value="1"/>
</dbReference>
<dbReference type="AlphaFoldDB" id="A0A0D8Q560"/>
<evidence type="ECO:0000256" key="1">
    <source>
        <dbReference type="SAM" id="SignalP"/>
    </source>
</evidence>
<organism evidence="2 5">
    <name type="scientific">Photobacterium iliopiscarium</name>
    <dbReference type="NCBI Taxonomy" id="56192"/>
    <lineage>
        <taxon>Bacteria</taxon>
        <taxon>Pseudomonadati</taxon>
        <taxon>Pseudomonadota</taxon>
        <taxon>Gammaproteobacteria</taxon>
        <taxon>Vibrionales</taxon>
        <taxon>Vibrionaceae</taxon>
        <taxon>Photobacterium</taxon>
    </lineage>
</organism>
<dbReference type="Gene3D" id="1.10.150.280">
    <property type="entry name" value="AF1531-like domain"/>
    <property type="match status" value="1"/>
</dbReference>
<dbReference type="GO" id="GO:0003677">
    <property type="term" value="F:DNA binding"/>
    <property type="evidence" value="ECO:0007669"/>
    <property type="project" value="UniProtKB-KW"/>
</dbReference>
<dbReference type="NCBIfam" id="TIGR00426">
    <property type="entry name" value="competence protein ComEA helix-hairpin-helix repeat region"/>
    <property type="match status" value="1"/>
</dbReference>
<dbReference type="EMBL" id="PYOP01000011">
    <property type="protein sequence ID" value="PSW98067.1"/>
    <property type="molecule type" value="Genomic_DNA"/>
</dbReference>
<comment type="caution">
    <text evidence="2">The sequence shown here is derived from an EMBL/GenBank/DDBJ whole genome shotgun (WGS) entry which is preliminary data.</text>
</comment>
<keyword evidence="4" id="KW-1185">Reference proteome</keyword>
<dbReference type="RefSeq" id="WP_045035710.1">
    <property type="nucleotide sequence ID" value="NZ_CAMQYU010000002.1"/>
</dbReference>
<sequence length="100" mass="11045">MNMTIKYQLFKAIVVAGTLALAPITYANPDQHKGIDIIVNINDANAEQLDKLLVGIGPDKAENIIQYRMKYGKFASVDDLVKVKGIGTSTVDKNRNRIKL</sequence>
<dbReference type="GO" id="GO:0015628">
    <property type="term" value="P:protein secretion by the type II secretion system"/>
    <property type="evidence" value="ECO:0007669"/>
    <property type="project" value="TreeGrafter"/>
</dbReference>
<dbReference type="InterPro" id="IPR010994">
    <property type="entry name" value="RuvA_2-like"/>
</dbReference>
<name>A0A0D8Q560_9GAMM</name>
<dbReference type="PANTHER" id="PTHR21180">
    <property type="entry name" value="ENDONUCLEASE/EXONUCLEASE/PHOSPHATASE FAMILY DOMAIN-CONTAINING PROTEIN 1"/>
    <property type="match status" value="1"/>
</dbReference>
<keyword evidence="2" id="KW-0238">DNA-binding</keyword>
<proteinExistence type="predicted"/>
<dbReference type="EMBL" id="PYLW01000003">
    <property type="protein sequence ID" value="PSV98633.1"/>
    <property type="molecule type" value="Genomic_DNA"/>
</dbReference>
<dbReference type="GeneID" id="93548105"/>
<reference evidence="2 5" key="1">
    <citation type="submission" date="2018-01" db="EMBL/GenBank/DDBJ databases">
        <title>Whole genome sequencing of Histamine producing bacteria.</title>
        <authorList>
            <person name="Butler K."/>
        </authorList>
    </citation>
    <scope>NUCLEOTIDE SEQUENCE [LARGE SCALE GENOMIC DNA]</scope>
    <source>
        <strain evidence="3 4">ATCC 51761</strain>
        <strain evidence="2 5">NCIMB 13481</strain>
    </source>
</reference>
<keyword evidence="1" id="KW-0732">Signal</keyword>
<evidence type="ECO:0000313" key="2">
    <source>
        <dbReference type="EMBL" id="PSV98633.1"/>
    </source>
</evidence>
<dbReference type="OrthoDB" id="7510573at2"/>
<dbReference type="Pfam" id="PF12836">
    <property type="entry name" value="HHH_3"/>
    <property type="match status" value="1"/>
</dbReference>
<dbReference type="GO" id="GO:0015627">
    <property type="term" value="C:type II protein secretion system complex"/>
    <property type="evidence" value="ECO:0007669"/>
    <property type="project" value="TreeGrafter"/>
</dbReference>
<feature type="signal peptide" evidence="1">
    <location>
        <begin position="1"/>
        <end position="27"/>
    </location>
</feature>
<evidence type="ECO:0000313" key="5">
    <source>
        <dbReference type="Proteomes" id="UP000241954"/>
    </source>
</evidence>
<feature type="chain" id="PRO_5030006083" evidence="1">
    <location>
        <begin position="28"/>
        <end position="100"/>
    </location>
</feature>
<dbReference type="SUPFAM" id="SSF47781">
    <property type="entry name" value="RuvA domain 2-like"/>
    <property type="match status" value="1"/>
</dbReference>